<keyword evidence="5" id="KW-0460">Magnesium</keyword>
<accession>A0A2T1LU30</accession>
<proteinExistence type="inferred from homology"/>
<comment type="caution">
    <text evidence="6">The sequence shown here is derived from an EMBL/GenBank/DDBJ whole genome shotgun (WGS) entry which is preliminary data.</text>
</comment>
<reference evidence="6 7" key="2">
    <citation type="submission" date="2018-03" db="EMBL/GenBank/DDBJ databases">
        <authorList>
            <person name="Keele B.F."/>
        </authorList>
    </citation>
    <scope>NUCLEOTIDE SEQUENCE [LARGE SCALE GENOMIC DNA]</scope>
    <source>
        <strain evidence="6 7">CCALA 016</strain>
    </source>
</reference>
<dbReference type="Gene3D" id="3.40.50.10420">
    <property type="entry name" value="NagB/RpiA/CoA transferase-like"/>
    <property type="match status" value="1"/>
</dbReference>
<dbReference type="EC" id="6.3.3.2" evidence="5"/>
<dbReference type="GO" id="GO:0030272">
    <property type="term" value="F:5-formyltetrahydrofolate cyclo-ligase activity"/>
    <property type="evidence" value="ECO:0007669"/>
    <property type="project" value="UniProtKB-EC"/>
</dbReference>
<dbReference type="RefSeq" id="WP_106458419.1">
    <property type="nucleotide sequence ID" value="NZ_PXOH01000025.1"/>
</dbReference>
<evidence type="ECO:0000256" key="1">
    <source>
        <dbReference type="ARBA" id="ARBA00010638"/>
    </source>
</evidence>
<evidence type="ECO:0000256" key="2">
    <source>
        <dbReference type="ARBA" id="ARBA00022741"/>
    </source>
</evidence>
<feature type="binding site" evidence="4">
    <location>
        <position position="58"/>
    </location>
    <ligand>
        <name>substrate</name>
    </ligand>
</feature>
<comment type="similarity">
    <text evidence="1 5">Belongs to the 5-formyltetrahydrofolate cyclo-ligase family.</text>
</comment>
<dbReference type="GO" id="GO:0046872">
    <property type="term" value="F:metal ion binding"/>
    <property type="evidence" value="ECO:0007669"/>
    <property type="project" value="UniProtKB-KW"/>
</dbReference>
<organism evidence="6 7">
    <name type="scientific">Aphanothece hegewaldii CCALA 016</name>
    <dbReference type="NCBI Taxonomy" id="2107694"/>
    <lineage>
        <taxon>Bacteria</taxon>
        <taxon>Bacillati</taxon>
        <taxon>Cyanobacteriota</taxon>
        <taxon>Cyanophyceae</taxon>
        <taxon>Oscillatoriophycideae</taxon>
        <taxon>Chroococcales</taxon>
        <taxon>Aphanothecaceae</taxon>
        <taxon>Aphanothece</taxon>
    </lineage>
</organism>
<dbReference type="PANTHER" id="PTHR23407">
    <property type="entry name" value="ATPASE INHIBITOR/5-FORMYLTETRAHYDROFOLATE CYCLO-LIGASE"/>
    <property type="match status" value="1"/>
</dbReference>
<dbReference type="OrthoDB" id="9801938at2"/>
<dbReference type="GO" id="GO:0035999">
    <property type="term" value="P:tetrahydrofolate interconversion"/>
    <property type="evidence" value="ECO:0007669"/>
    <property type="project" value="TreeGrafter"/>
</dbReference>
<evidence type="ECO:0000313" key="7">
    <source>
        <dbReference type="Proteomes" id="UP000239001"/>
    </source>
</evidence>
<evidence type="ECO:0000313" key="6">
    <source>
        <dbReference type="EMBL" id="PSF34574.1"/>
    </source>
</evidence>
<dbReference type="EMBL" id="PXOH01000025">
    <property type="protein sequence ID" value="PSF34574.1"/>
    <property type="molecule type" value="Genomic_DNA"/>
</dbReference>
<protein>
    <recommendedName>
        <fullName evidence="5">5-formyltetrahydrofolate cyclo-ligase</fullName>
        <ecNumber evidence="5">6.3.3.2</ecNumber>
    </recommendedName>
</protein>
<feature type="binding site" evidence="4">
    <location>
        <begin position="130"/>
        <end position="138"/>
    </location>
    <ligand>
        <name>ATP</name>
        <dbReference type="ChEBI" id="CHEBI:30616"/>
    </ligand>
</feature>
<feature type="binding site" evidence="4">
    <location>
        <begin position="7"/>
        <end position="11"/>
    </location>
    <ligand>
        <name>ATP</name>
        <dbReference type="ChEBI" id="CHEBI:30616"/>
    </ligand>
</feature>
<keyword evidence="7" id="KW-1185">Reference proteome</keyword>
<evidence type="ECO:0000256" key="4">
    <source>
        <dbReference type="PIRSR" id="PIRSR006806-1"/>
    </source>
</evidence>
<dbReference type="Proteomes" id="UP000239001">
    <property type="component" value="Unassembled WGS sequence"/>
</dbReference>
<name>A0A2T1LU30_9CHRO</name>
<gene>
    <name evidence="6" type="ORF">C7H19_18590</name>
</gene>
<sequence>MSLQKSKIQLRKQILQERRSLNPTVWKEKSFQLCKNLETFSLFQSAKTILAYFSIRQEPDLSFLFNSSQKWGFPRCVGQSLVWHIWQRGEILETGVYGILEPQSKAVMIDAAEVDLILVPAVACDAKGYRLGYGGGYYDRMLSSPEWYSIPTVGIIFDFAYLPSLPKDNWDQPLNAICTETKLLMI</sequence>
<dbReference type="GO" id="GO:0009396">
    <property type="term" value="P:folic acid-containing compound biosynthetic process"/>
    <property type="evidence" value="ECO:0007669"/>
    <property type="project" value="TreeGrafter"/>
</dbReference>
<dbReference type="InterPro" id="IPR002698">
    <property type="entry name" value="FTHF_cligase"/>
</dbReference>
<reference evidence="6 7" key="1">
    <citation type="submission" date="2018-03" db="EMBL/GenBank/DDBJ databases">
        <title>The ancient ancestry and fast evolution of plastids.</title>
        <authorList>
            <person name="Moore K.R."/>
            <person name="Magnabosco C."/>
            <person name="Momper L."/>
            <person name="Gold D.A."/>
            <person name="Bosak T."/>
            <person name="Fournier G.P."/>
        </authorList>
    </citation>
    <scope>NUCLEOTIDE SEQUENCE [LARGE SCALE GENOMIC DNA]</scope>
    <source>
        <strain evidence="6 7">CCALA 016</strain>
    </source>
</reference>
<dbReference type="NCBIfam" id="TIGR02727">
    <property type="entry name" value="MTHFS_bact"/>
    <property type="match status" value="1"/>
</dbReference>
<evidence type="ECO:0000256" key="5">
    <source>
        <dbReference type="RuleBase" id="RU361279"/>
    </source>
</evidence>
<keyword evidence="3 4" id="KW-0067">ATP-binding</keyword>
<dbReference type="Pfam" id="PF01812">
    <property type="entry name" value="5-FTHF_cyc-lig"/>
    <property type="match status" value="1"/>
</dbReference>
<dbReference type="SUPFAM" id="SSF100950">
    <property type="entry name" value="NagB/RpiA/CoA transferase-like"/>
    <property type="match status" value="1"/>
</dbReference>
<dbReference type="AlphaFoldDB" id="A0A2T1LU30"/>
<evidence type="ECO:0000256" key="3">
    <source>
        <dbReference type="ARBA" id="ARBA00022840"/>
    </source>
</evidence>
<comment type="catalytic activity">
    <reaction evidence="5">
        <text>(6S)-5-formyl-5,6,7,8-tetrahydrofolate + ATP = (6R)-5,10-methenyltetrahydrofolate + ADP + phosphate</text>
        <dbReference type="Rhea" id="RHEA:10488"/>
        <dbReference type="ChEBI" id="CHEBI:30616"/>
        <dbReference type="ChEBI" id="CHEBI:43474"/>
        <dbReference type="ChEBI" id="CHEBI:57455"/>
        <dbReference type="ChEBI" id="CHEBI:57457"/>
        <dbReference type="ChEBI" id="CHEBI:456216"/>
        <dbReference type="EC" id="6.3.3.2"/>
    </reaction>
</comment>
<dbReference type="InterPro" id="IPR024185">
    <property type="entry name" value="FTHF_cligase-like_sf"/>
</dbReference>
<dbReference type="InterPro" id="IPR037171">
    <property type="entry name" value="NagB/RpiA_transferase-like"/>
</dbReference>
<dbReference type="PANTHER" id="PTHR23407:SF1">
    <property type="entry name" value="5-FORMYLTETRAHYDROFOLATE CYCLO-LIGASE"/>
    <property type="match status" value="1"/>
</dbReference>
<comment type="cofactor">
    <cofactor evidence="5">
        <name>Mg(2+)</name>
        <dbReference type="ChEBI" id="CHEBI:18420"/>
    </cofactor>
</comment>
<dbReference type="PIRSF" id="PIRSF006806">
    <property type="entry name" value="FTHF_cligase"/>
    <property type="match status" value="1"/>
</dbReference>
<keyword evidence="5" id="KW-0479">Metal-binding</keyword>
<keyword evidence="2 4" id="KW-0547">Nucleotide-binding</keyword>
<keyword evidence="6" id="KW-0436">Ligase</keyword>
<dbReference type="GO" id="GO:0005524">
    <property type="term" value="F:ATP binding"/>
    <property type="evidence" value="ECO:0007669"/>
    <property type="project" value="UniProtKB-KW"/>
</dbReference>